<keyword evidence="3" id="KW-1185">Reference proteome</keyword>
<comment type="caution">
    <text evidence="2">The sequence shown here is derived from an EMBL/GenBank/DDBJ whole genome shotgun (WGS) entry which is preliminary data.</text>
</comment>
<gene>
    <name evidence="2" type="ORF">LARSCL_LOCUS7116</name>
</gene>
<evidence type="ECO:0000313" key="3">
    <source>
        <dbReference type="Proteomes" id="UP001497382"/>
    </source>
</evidence>
<accession>A0AAV1ZRK3</accession>
<dbReference type="PROSITE" id="PS50878">
    <property type="entry name" value="RT_POL"/>
    <property type="match status" value="1"/>
</dbReference>
<dbReference type="InterPro" id="IPR000477">
    <property type="entry name" value="RT_dom"/>
</dbReference>
<dbReference type="EMBL" id="CAXIEN010000071">
    <property type="protein sequence ID" value="CAL1273831.1"/>
    <property type="molecule type" value="Genomic_DNA"/>
</dbReference>
<dbReference type="PANTHER" id="PTHR19446">
    <property type="entry name" value="REVERSE TRANSCRIPTASES"/>
    <property type="match status" value="1"/>
</dbReference>
<dbReference type="SUPFAM" id="SSF56672">
    <property type="entry name" value="DNA/RNA polymerases"/>
    <property type="match status" value="1"/>
</dbReference>
<dbReference type="Proteomes" id="UP001497382">
    <property type="component" value="Unassembled WGS sequence"/>
</dbReference>
<dbReference type="InterPro" id="IPR036865">
    <property type="entry name" value="CRAL-TRIO_dom_sf"/>
</dbReference>
<sequence length="448" mass="51672">MIVLFHKKGKPKTETKSYRPVSLLPTLGKILEKLLLGRLNFHLRTNNLQAPNQYGFTANKSSEEAIVDFMDEIETARSTNQHALAISLDIKGAFDHLEYNSIKTSLNNINFPSNTKETLIDLLSGRQVILNTPQGPATLPQHRGCPQGSCTGPAFWNLVANEVLTQSWPDGVHLQAFADDFIFLKCFNSTFQDDEWKKMQKDKNVKVEEKKRSRIENFARDIEEIGVYSIDIKKTPASIQRKHDGILLARHENYQEFFKEQKKMAQIKRIEGYKETNVESISNDIEEMEIYPMDITYIPASIRRKHEMSLPQAYDDQKYLNELKEMLQAKWDPEKVPLEHLKQILFITGIQSVRNPVTQASGLNIIYDFIDAGFQYIKYCTPQNLFLLNHVEILYIHSSEKELLDFFPPSVLPTQYGGNLIEYYAADWYKKANLQHGNYPAEGQKNIF</sequence>
<feature type="domain" description="Reverse transcriptase" evidence="1">
    <location>
        <begin position="1"/>
        <end position="248"/>
    </location>
</feature>
<name>A0AAV1ZRK3_9ARAC</name>
<reference evidence="2 3" key="1">
    <citation type="submission" date="2024-04" db="EMBL/GenBank/DDBJ databases">
        <authorList>
            <person name="Rising A."/>
            <person name="Reimegard J."/>
            <person name="Sonavane S."/>
            <person name="Akerstrom W."/>
            <person name="Nylinder S."/>
            <person name="Hedman E."/>
            <person name="Kallberg Y."/>
        </authorList>
    </citation>
    <scope>NUCLEOTIDE SEQUENCE [LARGE SCALE GENOMIC DNA]</scope>
</reference>
<dbReference type="GO" id="GO:0071897">
    <property type="term" value="P:DNA biosynthetic process"/>
    <property type="evidence" value="ECO:0007669"/>
    <property type="project" value="UniProtKB-ARBA"/>
</dbReference>
<organism evidence="2 3">
    <name type="scientific">Larinioides sclopetarius</name>
    <dbReference type="NCBI Taxonomy" id="280406"/>
    <lineage>
        <taxon>Eukaryota</taxon>
        <taxon>Metazoa</taxon>
        <taxon>Ecdysozoa</taxon>
        <taxon>Arthropoda</taxon>
        <taxon>Chelicerata</taxon>
        <taxon>Arachnida</taxon>
        <taxon>Araneae</taxon>
        <taxon>Araneomorphae</taxon>
        <taxon>Entelegynae</taxon>
        <taxon>Araneoidea</taxon>
        <taxon>Araneidae</taxon>
        <taxon>Larinioides</taxon>
    </lineage>
</organism>
<dbReference type="SUPFAM" id="SSF52087">
    <property type="entry name" value="CRAL/TRIO domain"/>
    <property type="match status" value="1"/>
</dbReference>
<dbReference type="InterPro" id="IPR043502">
    <property type="entry name" value="DNA/RNA_pol_sf"/>
</dbReference>
<evidence type="ECO:0000259" key="1">
    <source>
        <dbReference type="PROSITE" id="PS50878"/>
    </source>
</evidence>
<dbReference type="AlphaFoldDB" id="A0AAV1ZRK3"/>
<dbReference type="Pfam" id="PF00078">
    <property type="entry name" value="RVT_1"/>
    <property type="match status" value="1"/>
</dbReference>
<proteinExistence type="predicted"/>
<protein>
    <recommendedName>
        <fullName evidence="1">Reverse transcriptase domain-containing protein</fullName>
    </recommendedName>
</protein>
<evidence type="ECO:0000313" key="2">
    <source>
        <dbReference type="EMBL" id="CAL1273831.1"/>
    </source>
</evidence>